<evidence type="ECO:0000256" key="4">
    <source>
        <dbReference type="ARBA" id="ARBA00012869"/>
    </source>
</evidence>
<comment type="pathway">
    <text evidence="1">Porphyrin-containing compound metabolism; protoporphyrin-IX biosynthesis; protoporphyrinogen-IX from coproporphyrinogen-III (O2 route): step 1/1.</text>
</comment>
<comment type="similarity">
    <text evidence="2">Belongs to the aerobic coproporphyrinogen-III oxidase family.</text>
</comment>
<evidence type="ECO:0000256" key="6">
    <source>
        <dbReference type="ARBA" id="ARBA00023133"/>
    </source>
</evidence>
<proteinExistence type="inferred from homology"/>
<keyword evidence="5 8" id="KW-0560">Oxidoreductase</keyword>
<comment type="caution">
    <text evidence="8">The sequence shown here is derived from an EMBL/GenBank/DDBJ whole genome shotgun (WGS) entry which is preliminary data.</text>
</comment>
<keyword evidence="6" id="KW-0350">Heme biosynthesis</keyword>
<evidence type="ECO:0000313" key="9">
    <source>
        <dbReference type="Proteomes" id="UP000532746"/>
    </source>
</evidence>
<dbReference type="GO" id="GO:0004109">
    <property type="term" value="F:coproporphyrinogen oxidase activity"/>
    <property type="evidence" value="ECO:0007669"/>
    <property type="project" value="UniProtKB-EC"/>
</dbReference>
<dbReference type="NCBIfam" id="NF003727">
    <property type="entry name" value="PRK05330.1"/>
    <property type="match status" value="1"/>
</dbReference>
<evidence type="ECO:0000313" key="8">
    <source>
        <dbReference type="EMBL" id="MBB6058396.1"/>
    </source>
</evidence>
<dbReference type="GO" id="GO:0006782">
    <property type="term" value="P:protoporphyrinogen IX biosynthetic process"/>
    <property type="evidence" value="ECO:0007669"/>
    <property type="project" value="TreeGrafter"/>
</dbReference>
<sequence>MMSSPMNIPASIPVPANRVVVEDWMRQFQDWLCQQLEAADGGEARFTEDAWRHEGGGGGRTRVIQQGRVLEKGGVAFSAVWGTMSEQAARQLLMPDPGYFATGVSVVQHPRSPLVPISHMNVRYFEAANGEAWFGGGLDLTPIYVDVAQARWFHKQIEAMCAQHDATYYPRFKQWADEYFFLPHRQETRGIGGLFFDRLTVGKDGSFAELFAFVRAVGEVYGRAYSTIVRQNAALPYTDRQKQWQLVRRGRYAEFNLAIDRGTKFGLETGGRTESILMSLPPQCEWHYNLQPQPGSPEAATQQWLQKGIDWLTADAAAPEALELQEAAQA</sequence>
<name>A0A7W9SYS0_9BACT</name>
<protein>
    <recommendedName>
        <fullName evidence="4">coproporphyrinogen oxidase</fullName>
        <ecNumber evidence="4">1.3.3.3</ecNumber>
    </recommendedName>
</protein>
<dbReference type="SUPFAM" id="SSF102886">
    <property type="entry name" value="Coproporphyrinogen III oxidase"/>
    <property type="match status" value="1"/>
</dbReference>
<evidence type="ECO:0000256" key="1">
    <source>
        <dbReference type="ARBA" id="ARBA00005168"/>
    </source>
</evidence>
<dbReference type="Gene3D" id="3.40.1500.10">
    <property type="entry name" value="Coproporphyrinogen III oxidase, aerobic"/>
    <property type="match status" value="1"/>
</dbReference>
<comment type="subunit">
    <text evidence="3">Homodimer.</text>
</comment>
<dbReference type="InterPro" id="IPR036406">
    <property type="entry name" value="Coprogen_oxidase_aer_sf"/>
</dbReference>
<gene>
    <name evidence="8" type="ORF">HNQ93_001242</name>
</gene>
<dbReference type="InterPro" id="IPR018375">
    <property type="entry name" value="Coprogen_oxidase_CS"/>
</dbReference>
<dbReference type="EC" id="1.3.3.3" evidence="4"/>
<dbReference type="PIRSF" id="PIRSF000166">
    <property type="entry name" value="Coproporphyri_ox"/>
    <property type="match status" value="1"/>
</dbReference>
<dbReference type="PROSITE" id="PS01021">
    <property type="entry name" value="COPROGEN_OXIDASE"/>
    <property type="match status" value="1"/>
</dbReference>
<dbReference type="PANTHER" id="PTHR10755">
    <property type="entry name" value="COPROPORPHYRINOGEN III OXIDASE, MITOCHONDRIAL"/>
    <property type="match status" value="1"/>
</dbReference>
<accession>A0A7W9SYS0</accession>
<dbReference type="PANTHER" id="PTHR10755:SF0">
    <property type="entry name" value="OXYGEN-DEPENDENT COPROPORPHYRINOGEN-III OXIDASE, MITOCHONDRIAL"/>
    <property type="match status" value="1"/>
</dbReference>
<dbReference type="GO" id="GO:0005737">
    <property type="term" value="C:cytoplasm"/>
    <property type="evidence" value="ECO:0007669"/>
    <property type="project" value="TreeGrafter"/>
</dbReference>
<dbReference type="EMBL" id="JACHGG010000002">
    <property type="protein sequence ID" value="MBB6058396.1"/>
    <property type="molecule type" value="Genomic_DNA"/>
</dbReference>
<evidence type="ECO:0000256" key="3">
    <source>
        <dbReference type="ARBA" id="ARBA00011738"/>
    </source>
</evidence>
<dbReference type="PRINTS" id="PR00073">
    <property type="entry name" value="COPRGNOXDASE"/>
</dbReference>
<evidence type="ECO:0000256" key="5">
    <source>
        <dbReference type="ARBA" id="ARBA00023002"/>
    </source>
</evidence>
<evidence type="ECO:0000256" key="7">
    <source>
        <dbReference type="ARBA" id="ARBA00023244"/>
    </source>
</evidence>
<dbReference type="Pfam" id="PF01218">
    <property type="entry name" value="Coprogen_oxidas"/>
    <property type="match status" value="1"/>
</dbReference>
<dbReference type="AlphaFoldDB" id="A0A7W9SYS0"/>
<dbReference type="Proteomes" id="UP000532746">
    <property type="component" value="Unassembled WGS sequence"/>
</dbReference>
<evidence type="ECO:0000256" key="2">
    <source>
        <dbReference type="ARBA" id="ARBA00010644"/>
    </source>
</evidence>
<reference evidence="8 9" key="1">
    <citation type="submission" date="2020-08" db="EMBL/GenBank/DDBJ databases">
        <title>Genomic Encyclopedia of Type Strains, Phase IV (KMG-IV): sequencing the most valuable type-strain genomes for metagenomic binning, comparative biology and taxonomic classification.</title>
        <authorList>
            <person name="Goeker M."/>
        </authorList>
    </citation>
    <scope>NUCLEOTIDE SEQUENCE [LARGE SCALE GENOMIC DNA]</scope>
    <source>
        <strain evidence="8 9">DSM 26718</strain>
    </source>
</reference>
<dbReference type="InterPro" id="IPR001260">
    <property type="entry name" value="Coprogen_oxidase_aer"/>
</dbReference>
<organism evidence="8 9">
    <name type="scientific">Hymenobacter luteus</name>
    <dbReference type="NCBI Taxonomy" id="1411122"/>
    <lineage>
        <taxon>Bacteria</taxon>
        <taxon>Pseudomonadati</taxon>
        <taxon>Bacteroidota</taxon>
        <taxon>Cytophagia</taxon>
        <taxon>Cytophagales</taxon>
        <taxon>Hymenobacteraceae</taxon>
        <taxon>Hymenobacter</taxon>
    </lineage>
</organism>
<keyword evidence="9" id="KW-1185">Reference proteome</keyword>
<keyword evidence="7" id="KW-0627">Porphyrin biosynthesis</keyword>